<sequence>MESKQEKAMSIVMLPYLAHGHVSPFYEIAKKLSNKGFHFYLCSTPVCLEPIRNNHFFDDHHPNKLSSSNKPAFDASKPVFSDILMTLRPDLTSKEIQAKYYNDGSNPSLAVFRPLVPFGPLVHKPQDHHDDEVDDDEKIMDWLSKKEPSSVVFVSFGSENFLSQGEVEEMAHGLELSNVDFIWVVRFHSGGNVKASMRPCLKASWRELMLDQPINAKLVVDMGVGMEVARKNKELVREEVAGVIRRVAMVKLVQLVHESKIHVTASKET</sequence>
<dbReference type="SUPFAM" id="SSF53756">
    <property type="entry name" value="UDP-Glycosyltransferase/glycogen phosphorylase"/>
    <property type="match status" value="1"/>
</dbReference>
<dbReference type="EMBL" id="JAFEMO010000015">
    <property type="protein sequence ID" value="KAH7544110.1"/>
    <property type="molecule type" value="Genomic_DNA"/>
</dbReference>
<protein>
    <submittedName>
        <fullName evidence="1">Uncharacterized protein</fullName>
    </submittedName>
</protein>
<proteinExistence type="predicted"/>
<name>A0ABQ8H1M3_9ROSI</name>
<dbReference type="Proteomes" id="UP000827721">
    <property type="component" value="Unassembled WGS sequence"/>
</dbReference>
<keyword evidence="2" id="KW-1185">Reference proteome</keyword>
<dbReference type="Gene3D" id="3.40.50.2000">
    <property type="entry name" value="Glycogen Phosphorylase B"/>
    <property type="match status" value="3"/>
</dbReference>
<dbReference type="PANTHER" id="PTHR48044:SF9">
    <property type="entry name" value="UDP-GLYCOSYLTRANSFERASE SUPERFAMILY PROTEIN"/>
    <property type="match status" value="1"/>
</dbReference>
<dbReference type="PANTHER" id="PTHR48044">
    <property type="entry name" value="GLYCOSYLTRANSFERASE"/>
    <property type="match status" value="1"/>
</dbReference>
<reference evidence="1 2" key="1">
    <citation type="submission" date="2021-02" db="EMBL/GenBank/DDBJ databases">
        <title>Plant Genome Project.</title>
        <authorList>
            <person name="Zhang R.-G."/>
        </authorList>
    </citation>
    <scope>NUCLEOTIDE SEQUENCE [LARGE SCALE GENOMIC DNA]</scope>
    <source>
        <tissue evidence="1">Leaves</tissue>
    </source>
</reference>
<accession>A0ABQ8H1M3</accession>
<comment type="caution">
    <text evidence="1">The sequence shown here is derived from an EMBL/GenBank/DDBJ whole genome shotgun (WGS) entry which is preliminary data.</text>
</comment>
<evidence type="ECO:0000313" key="2">
    <source>
        <dbReference type="Proteomes" id="UP000827721"/>
    </source>
</evidence>
<organism evidence="1 2">
    <name type="scientific">Xanthoceras sorbifolium</name>
    <dbReference type="NCBI Taxonomy" id="99658"/>
    <lineage>
        <taxon>Eukaryota</taxon>
        <taxon>Viridiplantae</taxon>
        <taxon>Streptophyta</taxon>
        <taxon>Embryophyta</taxon>
        <taxon>Tracheophyta</taxon>
        <taxon>Spermatophyta</taxon>
        <taxon>Magnoliopsida</taxon>
        <taxon>eudicotyledons</taxon>
        <taxon>Gunneridae</taxon>
        <taxon>Pentapetalae</taxon>
        <taxon>rosids</taxon>
        <taxon>malvids</taxon>
        <taxon>Sapindales</taxon>
        <taxon>Sapindaceae</taxon>
        <taxon>Xanthoceroideae</taxon>
        <taxon>Xanthoceras</taxon>
    </lineage>
</organism>
<evidence type="ECO:0000313" key="1">
    <source>
        <dbReference type="EMBL" id="KAH7544110.1"/>
    </source>
</evidence>
<gene>
    <name evidence="1" type="ORF">JRO89_XS15G0108600</name>
</gene>